<name>A0ABN3FHR5_9PSEU</name>
<dbReference type="SUPFAM" id="SSF140453">
    <property type="entry name" value="EsxAB dimer-like"/>
    <property type="match status" value="1"/>
</dbReference>
<accession>A0ABN3FHR5</accession>
<proteinExistence type="predicted"/>
<dbReference type="RefSeq" id="WP_344125398.1">
    <property type="nucleotide sequence ID" value="NZ_BAAARA010000001.1"/>
</dbReference>
<evidence type="ECO:0000313" key="2">
    <source>
        <dbReference type="Proteomes" id="UP001501218"/>
    </source>
</evidence>
<reference evidence="2" key="1">
    <citation type="journal article" date="2019" name="Int. J. Syst. Evol. Microbiol.">
        <title>The Global Catalogue of Microorganisms (GCM) 10K type strain sequencing project: providing services to taxonomists for standard genome sequencing and annotation.</title>
        <authorList>
            <consortium name="The Broad Institute Genomics Platform"/>
            <consortium name="The Broad Institute Genome Sequencing Center for Infectious Disease"/>
            <person name="Wu L."/>
            <person name="Ma J."/>
        </authorList>
    </citation>
    <scope>NUCLEOTIDE SEQUENCE [LARGE SCALE GENOMIC DNA]</scope>
    <source>
        <strain evidence="2">JCM 16221</strain>
    </source>
</reference>
<evidence type="ECO:0000313" key="1">
    <source>
        <dbReference type="EMBL" id="GAA2330676.1"/>
    </source>
</evidence>
<comment type="caution">
    <text evidence="1">The sequence shown here is derived from an EMBL/GenBank/DDBJ whole genome shotgun (WGS) entry which is preliminary data.</text>
</comment>
<organism evidence="1 2">
    <name type="scientific">Saccharopolyspora halophila</name>
    <dbReference type="NCBI Taxonomy" id="405551"/>
    <lineage>
        <taxon>Bacteria</taxon>
        <taxon>Bacillati</taxon>
        <taxon>Actinomycetota</taxon>
        <taxon>Actinomycetes</taxon>
        <taxon>Pseudonocardiales</taxon>
        <taxon>Pseudonocardiaceae</taxon>
        <taxon>Saccharopolyspora</taxon>
    </lineage>
</organism>
<gene>
    <name evidence="1" type="ORF">GCM10009854_01900</name>
</gene>
<dbReference type="InterPro" id="IPR036689">
    <property type="entry name" value="ESAT-6-like_sf"/>
</dbReference>
<protein>
    <recommendedName>
        <fullName evidence="3">ESX-1 secretion-associated protein</fullName>
    </recommendedName>
</protein>
<evidence type="ECO:0008006" key="3">
    <source>
        <dbReference type="Google" id="ProtNLM"/>
    </source>
</evidence>
<dbReference type="Proteomes" id="UP001501218">
    <property type="component" value="Unassembled WGS sequence"/>
</dbReference>
<sequence>MPGIRVDVDVLSTCARQVRAAGEEITETTDHDLRLDPTAFGELGHGAAEAYARLCSELLGRRERAAEALTEAGDGLRAVVDAYTGGDDDGAGQLRGQER</sequence>
<keyword evidence="2" id="KW-1185">Reference proteome</keyword>
<dbReference type="EMBL" id="BAAARA010000001">
    <property type="protein sequence ID" value="GAA2330676.1"/>
    <property type="molecule type" value="Genomic_DNA"/>
</dbReference>